<gene>
    <name evidence="2" type="ORF">H8K52_08440</name>
</gene>
<dbReference type="EMBL" id="JACOFW010000007">
    <property type="protein sequence ID" value="MBC3807371.1"/>
    <property type="molecule type" value="Genomic_DNA"/>
</dbReference>
<evidence type="ECO:0000256" key="1">
    <source>
        <dbReference type="SAM" id="Phobius"/>
    </source>
</evidence>
<accession>A0ABR6X3K3</accession>
<feature type="transmembrane region" description="Helical" evidence="1">
    <location>
        <begin position="82"/>
        <end position="102"/>
    </location>
</feature>
<keyword evidence="1" id="KW-1133">Transmembrane helix</keyword>
<keyword evidence="1" id="KW-0472">Membrane</keyword>
<dbReference type="InterPro" id="IPR046513">
    <property type="entry name" value="DUF6691"/>
</dbReference>
<feature type="transmembrane region" description="Helical" evidence="1">
    <location>
        <begin position="44"/>
        <end position="62"/>
    </location>
</feature>
<dbReference type="Proteomes" id="UP000648257">
    <property type="component" value="Unassembled WGS sequence"/>
</dbReference>
<keyword evidence="1" id="KW-0812">Transmembrane</keyword>
<feature type="transmembrane region" description="Helical" evidence="1">
    <location>
        <begin position="5"/>
        <end position="24"/>
    </location>
</feature>
<keyword evidence="3" id="KW-1185">Reference proteome</keyword>
<protein>
    <submittedName>
        <fullName evidence="2">YeeE/YedE family protein</fullName>
    </submittedName>
</protein>
<reference evidence="2 3" key="1">
    <citation type="submission" date="2020-08" db="EMBL/GenBank/DDBJ databases">
        <title>Novel species isolated from subtropical streams in China.</title>
        <authorList>
            <person name="Lu H."/>
        </authorList>
    </citation>
    <scope>NUCLEOTIDE SEQUENCE [LARGE SCALE GENOMIC DNA]</scope>
    <source>
        <strain evidence="2 3">KACC 16656</strain>
    </source>
</reference>
<evidence type="ECO:0000313" key="3">
    <source>
        <dbReference type="Proteomes" id="UP000648257"/>
    </source>
</evidence>
<sequence>MLISIFIAAISGIIFGLGLIIAGMTDPSKVLAFLDLFGAWDPSLALVMAGAIGIAIVPFTVLRKKTKAWTGELLRFPKKTEIDGRLIGGSLLFGIGWGIAGICPGPSIVLLGAGIAKGAAFVLMMCLGMWLADRFKLATAGRNQHQITDDNDD</sequence>
<dbReference type="Pfam" id="PF20398">
    <property type="entry name" value="DUF6691"/>
    <property type="match status" value="1"/>
</dbReference>
<organism evidence="2 3">
    <name type="scientific">Undibacterium seohonense</name>
    <dbReference type="NCBI Taxonomy" id="1344950"/>
    <lineage>
        <taxon>Bacteria</taxon>
        <taxon>Pseudomonadati</taxon>
        <taxon>Pseudomonadota</taxon>
        <taxon>Betaproteobacteria</taxon>
        <taxon>Burkholderiales</taxon>
        <taxon>Oxalobacteraceae</taxon>
        <taxon>Undibacterium</taxon>
    </lineage>
</organism>
<name>A0ABR6X3K3_9BURK</name>
<dbReference type="RefSeq" id="WP_186922457.1">
    <property type="nucleotide sequence ID" value="NZ_JACOFW010000007.1"/>
</dbReference>
<feature type="transmembrane region" description="Helical" evidence="1">
    <location>
        <begin position="108"/>
        <end position="132"/>
    </location>
</feature>
<evidence type="ECO:0000313" key="2">
    <source>
        <dbReference type="EMBL" id="MBC3807371.1"/>
    </source>
</evidence>
<comment type="caution">
    <text evidence="2">The sequence shown here is derived from an EMBL/GenBank/DDBJ whole genome shotgun (WGS) entry which is preliminary data.</text>
</comment>
<proteinExistence type="predicted"/>